<name>A0A1Y2AD56_9TREE</name>
<evidence type="ECO:0000313" key="2">
    <source>
        <dbReference type="Proteomes" id="UP000193986"/>
    </source>
</evidence>
<gene>
    <name evidence="1" type="ORF">BCR39DRAFT_601523</name>
</gene>
<keyword evidence="2" id="KW-1185">Reference proteome</keyword>
<dbReference type="InterPro" id="IPR043171">
    <property type="entry name" value="Ap4A_phos1/2-like"/>
</dbReference>
<dbReference type="InParanoid" id="A0A1Y2AD56"/>
<dbReference type="Gene3D" id="3.30.428.70">
    <property type="match status" value="1"/>
</dbReference>
<dbReference type="EMBL" id="MCFC01000145">
    <property type="protein sequence ID" value="ORY20197.1"/>
    <property type="molecule type" value="Genomic_DNA"/>
</dbReference>
<reference evidence="1 2" key="1">
    <citation type="submission" date="2016-07" db="EMBL/GenBank/DDBJ databases">
        <title>Pervasive Adenine N6-methylation of Active Genes in Fungi.</title>
        <authorList>
            <consortium name="DOE Joint Genome Institute"/>
            <person name="Mondo S.J."/>
            <person name="Dannebaum R.O."/>
            <person name="Kuo R.C."/>
            <person name="Labutti K."/>
            <person name="Haridas S."/>
            <person name="Kuo A."/>
            <person name="Salamov A."/>
            <person name="Ahrendt S.R."/>
            <person name="Lipzen A."/>
            <person name="Sullivan W."/>
            <person name="Andreopoulos W.B."/>
            <person name="Clum A."/>
            <person name="Lindquist E."/>
            <person name="Daum C."/>
            <person name="Ramamoorthy G.K."/>
            <person name="Gryganskyi A."/>
            <person name="Culley D."/>
            <person name="Magnuson J.K."/>
            <person name="James T.Y."/>
            <person name="O'Malley M.A."/>
            <person name="Stajich J.E."/>
            <person name="Spatafora J.W."/>
            <person name="Visel A."/>
            <person name="Grigoriev I.V."/>
        </authorList>
    </citation>
    <scope>NUCLEOTIDE SEQUENCE [LARGE SCALE GENOMIC DNA]</scope>
    <source>
        <strain evidence="1 2">68-887.2</strain>
    </source>
</reference>
<accession>A0A1Y2AD56</accession>
<sequence length="243" mass="26802">MSSNIDYLSIATSILSAPTPPAAIRNRVVRTPVDFDSQPAEGDDEYQPGYYAPGTFVAHVESDREPDRGQYNVLLYRPEVNEPAWFCPPTFLLSTHGYHPQSAPLRPSYLIHAYRLALAVENSLAEPDKHVVAIYDCGEDSGVKIGHKCVRFYIAKGDRVKPRLPSKAYPLPPGLSLDTPAKELADLFQKILQDHVPQSPPYNLYLCRDQAIVVERVAGSDGKLAEYGPGLWDGGRLIGLSAE</sequence>
<dbReference type="AlphaFoldDB" id="A0A1Y2AD56"/>
<comment type="caution">
    <text evidence="1">The sequence shown here is derived from an EMBL/GenBank/DDBJ whole genome shotgun (WGS) entry which is preliminary data.</text>
</comment>
<evidence type="ECO:0000313" key="1">
    <source>
        <dbReference type="EMBL" id="ORY20197.1"/>
    </source>
</evidence>
<organism evidence="1 2">
    <name type="scientific">Naematelia encephala</name>
    <dbReference type="NCBI Taxonomy" id="71784"/>
    <lineage>
        <taxon>Eukaryota</taxon>
        <taxon>Fungi</taxon>
        <taxon>Dikarya</taxon>
        <taxon>Basidiomycota</taxon>
        <taxon>Agaricomycotina</taxon>
        <taxon>Tremellomycetes</taxon>
        <taxon>Tremellales</taxon>
        <taxon>Naemateliaceae</taxon>
        <taxon>Naematelia</taxon>
    </lineage>
</organism>
<proteinExistence type="predicted"/>
<protein>
    <submittedName>
        <fullName evidence="1">Uncharacterized protein</fullName>
    </submittedName>
</protein>
<dbReference type="Proteomes" id="UP000193986">
    <property type="component" value="Unassembled WGS sequence"/>
</dbReference>